<organism evidence="2 3">
    <name type="scientific">Cercophora scortea</name>
    <dbReference type="NCBI Taxonomy" id="314031"/>
    <lineage>
        <taxon>Eukaryota</taxon>
        <taxon>Fungi</taxon>
        <taxon>Dikarya</taxon>
        <taxon>Ascomycota</taxon>
        <taxon>Pezizomycotina</taxon>
        <taxon>Sordariomycetes</taxon>
        <taxon>Sordariomycetidae</taxon>
        <taxon>Sordariales</taxon>
        <taxon>Lasiosphaeriaceae</taxon>
        <taxon>Cercophora</taxon>
    </lineage>
</organism>
<feature type="chain" id="PRO_5041994668" evidence="1">
    <location>
        <begin position="23"/>
        <end position="184"/>
    </location>
</feature>
<sequence>MFRLTALNIAIVSLLAASTITAQIANEINYITGKARAISVTVSTITSTSCASLIFNTGPCETLINQINDIDEALSNAAFNLNSAPKLTTIADGAPILEAYRQLSEVTFEGQGKLVSQGCKVSLCTVLSSAAKVKTALENWKDSFDAHNDALQHYLELVVQDENSVTAIRDVTDLLFDLAIQGFS</sequence>
<comment type="caution">
    <text evidence="2">The sequence shown here is derived from an EMBL/GenBank/DDBJ whole genome shotgun (WGS) entry which is preliminary data.</text>
</comment>
<reference evidence="2" key="1">
    <citation type="journal article" date="2023" name="Mol. Phylogenet. Evol.">
        <title>Genome-scale phylogeny and comparative genomics of the fungal order Sordariales.</title>
        <authorList>
            <person name="Hensen N."/>
            <person name="Bonometti L."/>
            <person name="Westerberg I."/>
            <person name="Brannstrom I.O."/>
            <person name="Guillou S."/>
            <person name="Cros-Aarteil S."/>
            <person name="Calhoun S."/>
            <person name="Haridas S."/>
            <person name="Kuo A."/>
            <person name="Mondo S."/>
            <person name="Pangilinan J."/>
            <person name="Riley R."/>
            <person name="LaButti K."/>
            <person name="Andreopoulos B."/>
            <person name="Lipzen A."/>
            <person name="Chen C."/>
            <person name="Yan M."/>
            <person name="Daum C."/>
            <person name="Ng V."/>
            <person name="Clum A."/>
            <person name="Steindorff A."/>
            <person name="Ohm R.A."/>
            <person name="Martin F."/>
            <person name="Silar P."/>
            <person name="Natvig D.O."/>
            <person name="Lalanne C."/>
            <person name="Gautier V."/>
            <person name="Ament-Velasquez S.L."/>
            <person name="Kruys A."/>
            <person name="Hutchinson M.I."/>
            <person name="Powell A.J."/>
            <person name="Barry K."/>
            <person name="Miller A.N."/>
            <person name="Grigoriev I.V."/>
            <person name="Debuchy R."/>
            <person name="Gladieux P."/>
            <person name="Hiltunen Thoren M."/>
            <person name="Johannesson H."/>
        </authorList>
    </citation>
    <scope>NUCLEOTIDE SEQUENCE</scope>
    <source>
        <strain evidence="2">SMH4131-1</strain>
    </source>
</reference>
<dbReference type="AlphaFoldDB" id="A0AAE0I2M7"/>
<name>A0AAE0I2M7_9PEZI</name>
<keyword evidence="3" id="KW-1185">Reference proteome</keyword>
<reference evidence="2" key="2">
    <citation type="submission" date="2023-06" db="EMBL/GenBank/DDBJ databases">
        <authorList>
            <consortium name="Lawrence Berkeley National Laboratory"/>
            <person name="Haridas S."/>
            <person name="Hensen N."/>
            <person name="Bonometti L."/>
            <person name="Westerberg I."/>
            <person name="Brannstrom I.O."/>
            <person name="Guillou S."/>
            <person name="Cros-Aarteil S."/>
            <person name="Calhoun S."/>
            <person name="Kuo A."/>
            <person name="Mondo S."/>
            <person name="Pangilinan J."/>
            <person name="Riley R."/>
            <person name="Labutti K."/>
            <person name="Andreopoulos B."/>
            <person name="Lipzen A."/>
            <person name="Chen C."/>
            <person name="Yanf M."/>
            <person name="Daum C."/>
            <person name="Ng V."/>
            <person name="Clum A."/>
            <person name="Steindorff A."/>
            <person name="Ohm R."/>
            <person name="Martin F."/>
            <person name="Silar P."/>
            <person name="Natvig D."/>
            <person name="Lalanne C."/>
            <person name="Gautier V."/>
            <person name="Ament-Velasquez S.L."/>
            <person name="Kruys A."/>
            <person name="Hutchinson M.I."/>
            <person name="Powell A.J."/>
            <person name="Barry K."/>
            <person name="Miller A.N."/>
            <person name="Grigoriev I.V."/>
            <person name="Debuchy R."/>
            <person name="Gladieux P."/>
            <person name="Thoren M.H."/>
            <person name="Johannesson H."/>
        </authorList>
    </citation>
    <scope>NUCLEOTIDE SEQUENCE</scope>
    <source>
        <strain evidence="2">SMH4131-1</strain>
    </source>
</reference>
<dbReference type="EMBL" id="JAUEPO010000007">
    <property type="protein sequence ID" value="KAK3317453.1"/>
    <property type="molecule type" value="Genomic_DNA"/>
</dbReference>
<feature type="signal peptide" evidence="1">
    <location>
        <begin position="1"/>
        <end position="22"/>
    </location>
</feature>
<proteinExistence type="predicted"/>
<evidence type="ECO:0000313" key="2">
    <source>
        <dbReference type="EMBL" id="KAK3317453.1"/>
    </source>
</evidence>
<dbReference type="Proteomes" id="UP001286456">
    <property type="component" value="Unassembled WGS sequence"/>
</dbReference>
<gene>
    <name evidence="2" type="ORF">B0T19DRAFT_446416</name>
</gene>
<protein>
    <submittedName>
        <fullName evidence="2">Uncharacterized protein</fullName>
    </submittedName>
</protein>
<accession>A0AAE0I2M7</accession>
<evidence type="ECO:0000313" key="3">
    <source>
        <dbReference type="Proteomes" id="UP001286456"/>
    </source>
</evidence>
<keyword evidence="1" id="KW-0732">Signal</keyword>
<evidence type="ECO:0000256" key="1">
    <source>
        <dbReference type="SAM" id="SignalP"/>
    </source>
</evidence>